<comment type="caution">
    <text evidence="1">The sequence shown here is derived from an EMBL/GenBank/DDBJ whole genome shotgun (WGS) entry which is preliminary data.</text>
</comment>
<evidence type="ECO:0000313" key="1">
    <source>
        <dbReference type="EMBL" id="MBV6343439.1"/>
    </source>
</evidence>
<proteinExistence type="predicted"/>
<name>A0ABS6S3K8_9BACT</name>
<dbReference type="EMBL" id="JABXWD010000590">
    <property type="protein sequence ID" value="MBV6343439.1"/>
    <property type="molecule type" value="Genomic_DNA"/>
</dbReference>
<sequence>MSDSPLATGLLQGNRIGRFDELLIACFRCNPGFVVFGYLRRLAAEME</sequence>
<accession>A0ABS6S3K8</accession>
<gene>
    <name evidence="1" type="ORF">HWQ67_17850</name>
</gene>
<reference evidence="1 2" key="1">
    <citation type="journal article" date="2020" name="J Geophys Res Biogeosci">
        <title>Magnetotaxis as an Adaptation to Enable Bacterial Shuttling of Microbial Sulfur and Sulfur Cycling Across Aquatic Oxic#Anoxic Interfaces.</title>
        <authorList>
            <person name="Li J."/>
            <person name="Liu P."/>
            <person name="Wang J."/>
            <person name="Roberts A.P."/>
            <person name="Pan Y."/>
        </authorList>
    </citation>
    <scope>NUCLEOTIDE SEQUENCE [LARGE SCALE GENOMIC DNA]</scope>
    <source>
        <strain evidence="1 2">MYR-1_YQ</strain>
    </source>
</reference>
<protein>
    <submittedName>
        <fullName evidence="1">Uncharacterized protein</fullName>
    </submittedName>
</protein>
<evidence type="ECO:0000313" key="2">
    <source>
        <dbReference type="Proteomes" id="UP001196980"/>
    </source>
</evidence>
<dbReference type="Proteomes" id="UP001196980">
    <property type="component" value="Unassembled WGS sequence"/>
</dbReference>
<dbReference type="RefSeq" id="WP_218254055.1">
    <property type="nucleotide sequence ID" value="NZ_JABXWD010000590.1"/>
</dbReference>
<keyword evidence="2" id="KW-1185">Reference proteome</keyword>
<organism evidence="1 2">
    <name type="scientific">Candidatus Magnetobacterium casense</name>
    <dbReference type="NCBI Taxonomy" id="1455061"/>
    <lineage>
        <taxon>Bacteria</taxon>
        <taxon>Pseudomonadati</taxon>
        <taxon>Nitrospirota</taxon>
        <taxon>Thermodesulfovibrionia</taxon>
        <taxon>Thermodesulfovibrionales</taxon>
        <taxon>Candidatus Magnetobacteriaceae</taxon>
        <taxon>Candidatus Magnetobacterium</taxon>
    </lineage>
</organism>